<sequence>MGPFVRHTLTALIAMSLSQTASSSAQELADGQIVSADDALDAARLLTRVTGADNAKLGAAVAMPDAEAINQLLSDMRSVIAGRPDFASASKRALADELNQKFPGILRKYDVGDIYVTTFTADGNEASKTVSSRRLLDVYREAIAAKGVFPVYNQSETGFFSAASTTAAAARISELAGGSGLTKVEAALATSASFKHAYDKQSDAFWNQPLPERRSTTERVAPTRKQWVARAIGALRKLEVEAGVHEGSLDEAATSLLSAVISPDPSAGEGSPGVLGIEVTLAGKGDNSVVPSDALMVSERACTTFPQGDCGKVLLLSPNLSTKVFDSAAVMHAWIVQALGESATVRTHAVDNGLVWMIGRVIQNASSEFAEALRHATQATMKAEELVHTLASHGDPVDDLDQRFVIHAYNSRRVLELLMPDDVVDGTMAAKRAWWTKAATYLKKFSASFDATTKDLAIPGDLKELSRDILRKLLVAAGLEVTDPDAISVFEWTYREHHKGKQRRWQGDDGNWNKVDEKGTWHTGKKLSLTEIALENMVATQRQLSHYEVLDDRGLPIAGLSDEVVTRIVREADVAKRYIDAVDRFQATIDLDAFALALGHRMAFELVASGGSLPRSELTEKTTGSILHALAHPSATSRIAVRHLHVGEASVGGGVVLFETGQEGDQAFVLYTPHAPSGSAFRAFRSLGDISTLFRTDAALRTYIVQSIVSGERAAATRILLRGGRSDVQMVPIEGDFLRASALAFFVQLRNESRHMAVSTSRKDRLEVAHHVNGASDLLSMVLPLYGLVEGGMGMTGAVECFVDGAEGCYGKLGMAGLSIALEVGPPLLARPLIYAGKALGRSIGKLATFGRHSTVGRSFTLPMPANVAAPRSSEAWDGLARQFAVRDVDTGAMHSPSPNLYRDSVGQEYVKIRGQVFKSRNVSKPDGSVERVIYHPTAAGNSRPITLTNGEWHPRPYTGLLGGFPDRPPPIEWREPRWGEGIFRGIDRPRDGNIMVPLNGYQTPIRFDLQTCRWRLVDRNGKLWEEVEYDTAARAWKSVVTGGPSGAPAVPSPRATGEARRAALTEFGISRDPVSWPSVRQGPRSDIPKVINQIWIGDVNELMRLGGVRGKDGLPFKEKALTDLIGDNSRIANAKGYKPTLYVLPDDATSGSLSRLRSKLPGVEVVDLRNTELFEGFKASTHYEAFLFFQKNERATRNLAAASDILRNYIQYKKGGMYLDTDDMLKPAFGENPLQAAKDEILTGPLVTNRDLNMLGEFNTNAFGSHSGNPFFLDLLQEQTARFKLNQAKLRNRPYGDNPEVGVYMAMISRTTGPHVFNIKLRDRSPGHARYADAALDRHMIGKDRSVSNAYSDGTSELQRTYEPLSRGVDTGSNHSWRQTR</sequence>
<dbReference type="Proteomes" id="UP001056681">
    <property type="component" value="Chromosome"/>
</dbReference>
<dbReference type="InterPro" id="IPR024770">
    <property type="entry name" value="TcdA/TcdB_cat"/>
</dbReference>
<evidence type="ECO:0000259" key="2">
    <source>
        <dbReference type="Pfam" id="PF12919"/>
    </source>
</evidence>
<proteinExistence type="predicted"/>
<feature type="domain" description="Dermonecrotic toxin N-terminal" evidence="3">
    <location>
        <begin position="458"/>
        <end position="691"/>
    </location>
</feature>
<dbReference type="Pfam" id="PF20178">
    <property type="entry name" value="ToxA_N"/>
    <property type="match status" value="1"/>
</dbReference>
<dbReference type="EMBL" id="CP063231">
    <property type="protein sequence ID" value="URL57655.1"/>
    <property type="molecule type" value="Genomic_DNA"/>
</dbReference>
<reference evidence="4" key="1">
    <citation type="submission" date="2020-10" db="EMBL/GenBank/DDBJ databases">
        <title>Whole-genome sequence of Luteibacter sp. EIF3.</title>
        <authorList>
            <person name="Friedrich I."/>
            <person name="Hertel R."/>
            <person name="Daniel R."/>
        </authorList>
    </citation>
    <scope>NUCLEOTIDE SEQUENCE</scope>
    <source>
        <strain evidence="4">EIF3</strain>
    </source>
</reference>
<name>A0ABY4T0M6_9GAMM</name>
<dbReference type="Gene3D" id="3.90.550.20">
    <property type="match status" value="1"/>
</dbReference>
<evidence type="ECO:0000259" key="3">
    <source>
        <dbReference type="Pfam" id="PF20178"/>
    </source>
</evidence>
<feature type="region of interest" description="Disordered" evidence="1">
    <location>
        <begin position="1347"/>
        <end position="1382"/>
    </location>
</feature>
<dbReference type="RefSeq" id="WP_250338491.1">
    <property type="nucleotide sequence ID" value="NZ_CP063231.1"/>
</dbReference>
<organism evidence="4 5">
    <name type="scientific">Luteibacter flocculans</name>
    <dbReference type="NCBI Taxonomy" id="2780091"/>
    <lineage>
        <taxon>Bacteria</taxon>
        <taxon>Pseudomonadati</taxon>
        <taxon>Pseudomonadota</taxon>
        <taxon>Gammaproteobacteria</taxon>
        <taxon>Lysobacterales</taxon>
        <taxon>Rhodanobacteraceae</taxon>
        <taxon>Luteibacter</taxon>
    </lineage>
</organism>
<evidence type="ECO:0000313" key="4">
    <source>
        <dbReference type="EMBL" id="URL57655.1"/>
    </source>
</evidence>
<dbReference type="InterPro" id="IPR029044">
    <property type="entry name" value="Nucleotide-diphossugar_trans"/>
</dbReference>
<dbReference type="Pfam" id="PF12919">
    <property type="entry name" value="TcdA_TcdB"/>
    <property type="match status" value="1"/>
</dbReference>
<feature type="compositionally biased region" description="Polar residues" evidence="1">
    <location>
        <begin position="1348"/>
        <end position="1360"/>
    </location>
</feature>
<feature type="domain" description="GT44" evidence="2">
    <location>
        <begin position="1154"/>
        <end position="1225"/>
    </location>
</feature>
<feature type="compositionally biased region" description="Polar residues" evidence="1">
    <location>
        <begin position="1372"/>
        <end position="1382"/>
    </location>
</feature>
<protein>
    <submittedName>
        <fullName evidence="4">Uncharacterized protein</fullName>
    </submittedName>
</protein>
<accession>A0ABY4T0M6</accession>
<keyword evidence="5" id="KW-1185">Reference proteome</keyword>
<dbReference type="InterPro" id="IPR046673">
    <property type="entry name" value="ToxA_N"/>
</dbReference>
<dbReference type="SUPFAM" id="SSF53448">
    <property type="entry name" value="Nucleotide-diphospho-sugar transferases"/>
    <property type="match status" value="1"/>
</dbReference>
<evidence type="ECO:0000313" key="5">
    <source>
        <dbReference type="Proteomes" id="UP001056681"/>
    </source>
</evidence>
<evidence type="ECO:0000256" key="1">
    <source>
        <dbReference type="SAM" id="MobiDB-lite"/>
    </source>
</evidence>
<gene>
    <name evidence="4" type="ORF">IM816_13635</name>
</gene>